<dbReference type="GO" id="GO:0016020">
    <property type="term" value="C:membrane"/>
    <property type="evidence" value="ECO:0007669"/>
    <property type="project" value="InterPro"/>
</dbReference>
<proteinExistence type="predicted"/>
<sequence length="74" mass="8502">MSSRQGHQPWKIWRTKSTEGVELRVLVVYLMSAVFWTAYGFALKDYYVVSWAIGYGVVYSSGIFAHQVFKPVAH</sequence>
<reference evidence="3" key="1">
    <citation type="submission" date="2017-09" db="EMBL/GenBank/DDBJ databases">
        <title>Depth-based differentiation of microbial function through sediment-hosted aquifers and enrichment of novel symbionts in the deep terrestrial subsurface.</title>
        <authorList>
            <person name="Probst A.J."/>
            <person name="Ladd B."/>
            <person name="Jarett J.K."/>
            <person name="Geller-Mcgrath D.E."/>
            <person name="Sieber C.M.K."/>
            <person name="Emerson J.B."/>
            <person name="Anantharaman K."/>
            <person name="Thomas B.C."/>
            <person name="Malmstrom R."/>
            <person name="Stieglmeier M."/>
            <person name="Klingl A."/>
            <person name="Woyke T."/>
            <person name="Ryan C.M."/>
            <person name="Banfield J.F."/>
        </authorList>
    </citation>
    <scope>NUCLEOTIDE SEQUENCE [LARGE SCALE GENOMIC DNA]</scope>
</reference>
<dbReference type="Proteomes" id="UP000230251">
    <property type="component" value="Unassembled WGS sequence"/>
</dbReference>
<comment type="caution">
    <text evidence="2">The sequence shown here is derived from an EMBL/GenBank/DDBJ whole genome shotgun (WGS) entry which is preliminary data.</text>
</comment>
<protein>
    <submittedName>
        <fullName evidence="2">Uncharacterized protein</fullName>
    </submittedName>
</protein>
<feature type="transmembrane region" description="Helical" evidence="1">
    <location>
        <begin position="48"/>
        <end position="69"/>
    </location>
</feature>
<dbReference type="AlphaFoldDB" id="A0A2M8EQ32"/>
<dbReference type="InterPro" id="IPR004316">
    <property type="entry name" value="SWEET_rpt"/>
</dbReference>
<evidence type="ECO:0000313" key="2">
    <source>
        <dbReference type="EMBL" id="PJC24832.1"/>
    </source>
</evidence>
<gene>
    <name evidence="2" type="ORF">CO057_00585</name>
</gene>
<dbReference type="Gene3D" id="1.20.1280.290">
    <property type="match status" value="1"/>
</dbReference>
<keyword evidence="1" id="KW-0812">Transmembrane</keyword>
<evidence type="ECO:0000313" key="3">
    <source>
        <dbReference type="Proteomes" id="UP000230251"/>
    </source>
</evidence>
<keyword evidence="1" id="KW-1133">Transmembrane helix</keyword>
<dbReference type="Pfam" id="PF03083">
    <property type="entry name" value="MtN3_slv"/>
    <property type="match status" value="1"/>
</dbReference>
<dbReference type="EMBL" id="PFSI01000014">
    <property type="protein sequence ID" value="PJC24832.1"/>
    <property type="molecule type" value="Genomic_DNA"/>
</dbReference>
<accession>A0A2M8EQ32</accession>
<feature type="transmembrane region" description="Helical" evidence="1">
    <location>
        <begin position="21"/>
        <end position="42"/>
    </location>
</feature>
<evidence type="ECO:0000256" key="1">
    <source>
        <dbReference type="SAM" id="Phobius"/>
    </source>
</evidence>
<keyword evidence="1" id="KW-0472">Membrane</keyword>
<name>A0A2M8EQ32_9BACT</name>
<organism evidence="2 3">
    <name type="scientific">Candidatus Uhrbacteria bacterium CG_4_9_14_0_2_um_filter_41_50</name>
    <dbReference type="NCBI Taxonomy" id="1975031"/>
    <lineage>
        <taxon>Bacteria</taxon>
        <taxon>Candidatus Uhriibacteriota</taxon>
    </lineage>
</organism>